<protein>
    <submittedName>
        <fullName evidence="1">HD domain-containing protein</fullName>
    </submittedName>
</protein>
<evidence type="ECO:0000313" key="2">
    <source>
        <dbReference type="Proteomes" id="UP000183461"/>
    </source>
</evidence>
<dbReference type="GO" id="GO:0008893">
    <property type="term" value="F:guanosine-3',5'-bis(diphosphate) 3'-diphosphatase activity"/>
    <property type="evidence" value="ECO:0007669"/>
    <property type="project" value="TreeGrafter"/>
</dbReference>
<dbReference type="AlphaFoldDB" id="A0A1K1M393"/>
<dbReference type="PANTHER" id="PTHR46246:SF1">
    <property type="entry name" value="GUANOSINE-3',5'-BIS(DIPHOSPHATE) 3'-PYROPHOSPHOHYDROLASE MESH1"/>
    <property type="match status" value="1"/>
</dbReference>
<dbReference type="Pfam" id="PF13328">
    <property type="entry name" value="HD_4"/>
    <property type="match status" value="1"/>
</dbReference>
<dbReference type="RefSeq" id="WP_028515484.1">
    <property type="nucleotide sequence ID" value="NZ_CACVNT010000001.1"/>
</dbReference>
<proteinExistence type="predicted"/>
<evidence type="ECO:0000313" key="1">
    <source>
        <dbReference type="EMBL" id="SFW16414.1"/>
    </source>
</evidence>
<reference evidence="1 2" key="1">
    <citation type="submission" date="2016-11" db="EMBL/GenBank/DDBJ databases">
        <authorList>
            <person name="Jaros S."/>
            <person name="Januszkiewicz K."/>
            <person name="Wedrychowicz H."/>
        </authorList>
    </citation>
    <scope>NUCLEOTIDE SEQUENCE [LARGE SCALE GENOMIC DNA]</scope>
    <source>
        <strain evidence="1 2">YL228</strain>
    </source>
</reference>
<dbReference type="PANTHER" id="PTHR46246">
    <property type="entry name" value="GUANOSINE-3',5'-BIS(DIPHOSPHATE) 3'-PYROPHOSPHOHYDROLASE MESH1"/>
    <property type="match status" value="1"/>
</dbReference>
<gene>
    <name evidence="1" type="ORF">SAMN02910280_0918</name>
</gene>
<dbReference type="SUPFAM" id="SSF109604">
    <property type="entry name" value="HD-domain/PDEase-like"/>
    <property type="match status" value="1"/>
</dbReference>
<dbReference type="Gene3D" id="1.10.3210.10">
    <property type="entry name" value="Hypothetical protein af1432"/>
    <property type="match status" value="1"/>
</dbReference>
<sequence length="147" mass="16947">MIYTKLTCKAMDIAYNAHQGQLDKSGIPYIFHPYHLAEQMTDEFTVCAALLHDVVEDTDVTIEDLEKEFPSEVTEAVKLLTHSDNVDYFDYIRAVKRNRVAKTVKLADLHHNSDISRITDIKKRISDKTIERMQKYAEAEKILTEAD</sequence>
<name>A0A1K1M393_RUMFL</name>
<dbReference type="InterPro" id="IPR052194">
    <property type="entry name" value="MESH1"/>
</dbReference>
<dbReference type="Proteomes" id="UP000183461">
    <property type="component" value="Unassembled WGS sequence"/>
</dbReference>
<organism evidence="1 2">
    <name type="scientific">Ruminococcus flavefaciens</name>
    <dbReference type="NCBI Taxonomy" id="1265"/>
    <lineage>
        <taxon>Bacteria</taxon>
        <taxon>Bacillati</taxon>
        <taxon>Bacillota</taxon>
        <taxon>Clostridia</taxon>
        <taxon>Eubacteriales</taxon>
        <taxon>Oscillospiraceae</taxon>
        <taxon>Ruminococcus</taxon>
    </lineage>
</organism>
<dbReference type="EMBL" id="FPIP01000001">
    <property type="protein sequence ID" value="SFW16414.1"/>
    <property type="molecule type" value="Genomic_DNA"/>
</dbReference>
<accession>A0A1K1M393</accession>